<dbReference type="EMBL" id="VSSQ01007669">
    <property type="protein sequence ID" value="MPM36624.1"/>
    <property type="molecule type" value="Genomic_DNA"/>
</dbReference>
<comment type="caution">
    <text evidence="2">The sequence shown here is derived from an EMBL/GenBank/DDBJ whole genome shotgun (WGS) entry which is preliminary data.</text>
</comment>
<organism evidence="2">
    <name type="scientific">bioreactor metagenome</name>
    <dbReference type="NCBI Taxonomy" id="1076179"/>
    <lineage>
        <taxon>unclassified sequences</taxon>
        <taxon>metagenomes</taxon>
        <taxon>ecological metagenomes</taxon>
    </lineage>
</organism>
<dbReference type="SUPFAM" id="SSF55729">
    <property type="entry name" value="Acyl-CoA N-acyltransferases (Nat)"/>
    <property type="match status" value="1"/>
</dbReference>
<dbReference type="InterPro" id="IPR000182">
    <property type="entry name" value="GNAT_dom"/>
</dbReference>
<name>A0A644ZFI7_9ZZZZ</name>
<accession>A0A644ZFI7</accession>
<dbReference type="GO" id="GO:0016747">
    <property type="term" value="F:acyltransferase activity, transferring groups other than amino-acyl groups"/>
    <property type="evidence" value="ECO:0007669"/>
    <property type="project" value="InterPro"/>
</dbReference>
<dbReference type="PROSITE" id="PS51186">
    <property type="entry name" value="GNAT"/>
    <property type="match status" value="1"/>
</dbReference>
<dbReference type="InterPro" id="IPR016181">
    <property type="entry name" value="Acyl_CoA_acyltransferase"/>
</dbReference>
<proteinExistence type="predicted"/>
<evidence type="ECO:0000313" key="2">
    <source>
        <dbReference type="EMBL" id="MPM36624.1"/>
    </source>
</evidence>
<dbReference type="Pfam" id="PF00583">
    <property type="entry name" value="Acetyltransf_1"/>
    <property type="match status" value="1"/>
</dbReference>
<dbReference type="CDD" id="cd04301">
    <property type="entry name" value="NAT_SF"/>
    <property type="match status" value="1"/>
</dbReference>
<gene>
    <name evidence="2" type="ORF">SDC9_83223</name>
</gene>
<reference evidence="2" key="1">
    <citation type="submission" date="2019-08" db="EMBL/GenBank/DDBJ databases">
        <authorList>
            <person name="Kucharzyk K."/>
            <person name="Murdoch R.W."/>
            <person name="Higgins S."/>
            <person name="Loffler F."/>
        </authorList>
    </citation>
    <scope>NUCLEOTIDE SEQUENCE</scope>
</reference>
<dbReference type="AlphaFoldDB" id="A0A644ZFI7"/>
<dbReference type="Gene3D" id="3.40.630.30">
    <property type="match status" value="1"/>
</dbReference>
<feature type="domain" description="N-acetyltransferase" evidence="1">
    <location>
        <begin position="1"/>
        <end position="149"/>
    </location>
</feature>
<protein>
    <recommendedName>
        <fullName evidence="1">N-acetyltransferase domain-containing protein</fullName>
    </recommendedName>
</protein>
<sequence>MQIISYNRKQLEEFIGDEFFKVLSKIPISYHRAISHINNPYCSDEDVLLWAAYEKASLVGYIGVLPDIFQINGKESKIYWLSCFWVEESFRNENLASQLFFLLIKQYKDQLFISNFLFSLEKTYQSLGIFQPTQYNYGHTFYLNFCFAGLLQARFPKLKPFIPFYRLVENIFNRILVVGKLLYKKKSNNYEVVDNNLFDEDLNNFLRTFLVSDNHVVRNMEHFRWIQTYPWVLTGRSDKESARYHFTSKSEQFVYKMVKFYSSGELSCFLFLKIRDKILTVSYLYSCDDYISQITDYLLQFSLDNKLNAIVVFDKRLSDLLKNKRSRFIYVKPTKQAYIFPKDFKIDASVFQEGDGDSVFT</sequence>
<evidence type="ECO:0000259" key="1">
    <source>
        <dbReference type="PROSITE" id="PS51186"/>
    </source>
</evidence>